<feature type="region of interest" description="Disordered" evidence="9">
    <location>
        <begin position="518"/>
        <end position="572"/>
    </location>
</feature>
<dbReference type="Proteomes" id="UP000001819">
    <property type="component" value="Chromosome 2"/>
</dbReference>
<feature type="domain" description="USP" evidence="10">
    <location>
        <begin position="2030"/>
        <end position="2395"/>
    </location>
</feature>
<dbReference type="PROSITE" id="PS00972">
    <property type="entry name" value="USP_1"/>
    <property type="match status" value="1"/>
</dbReference>
<dbReference type="InterPro" id="IPR056850">
    <property type="entry name" value="ARM_UBP34_24_USP9X_Y"/>
</dbReference>
<evidence type="ECO:0000256" key="6">
    <source>
        <dbReference type="ARBA" id="ARBA00022801"/>
    </source>
</evidence>
<dbReference type="Pfam" id="PF12030">
    <property type="entry name" value="DUF3517"/>
    <property type="match status" value="1"/>
</dbReference>
<dbReference type="PANTHER" id="PTHR24006:SF943">
    <property type="entry name" value="UBIQUITIN CARBOXYL-TERMINAL HYDROLASE PUF"/>
    <property type="match status" value="1"/>
</dbReference>
<feature type="compositionally biased region" description="Low complexity" evidence="9">
    <location>
        <begin position="2482"/>
        <end position="2493"/>
    </location>
</feature>
<feature type="compositionally biased region" description="Low complexity" evidence="9">
    <location>
        <begin position="3862"/>
        <end position="3879"/>
    </location>
</feature>
<keyword evidence="6 12" id="KW-0378">Hydrolase</keyword>
<feature type="region of interest" description="Disordered" evidence="9">
    <location>
        <begin position="2409"/>
        <end position="2536"/>
    </location>
</feature>
<evidence type="ECO:0000313" key="12">
    <source>
        <dbReference type="RefSeq" id="XP_033232313.1"/>
    </source>
</evidence>
<dbReference type="PROSITE" id="PS00973">
    <property type="entry name" value="USP_2"/>
    <property type="match status" value="1"/>
</dbReference>
<feature type="compositionally biased region" description="Polar residues" evidence="9">
    <location>
        <begin position="3726"/>
        <end position="3740"/>
    </location>
</feature>
<dbReference type="GO" id="GO:0006508">
    <property type="term" value="P:proteolysis"/>
    <property type="evidence" value="ECO:0007669"/>
    <property type="project" value="UniProtKB-KW"/>
</dbReference>
<dbReference type="Pfam" id="PF00443">
    <property type="entry name" value="UCH"/>
    <property type="match status" value="1"/>
</dbReference>
<dbReference type="PROSITE" id="PS50235">
    <property type="entry name" value="USP_3"/>
    <property type="match status" value="1"/>
</dbReference>
<feature type="compositionally biased region" description="Low complexity" evidence="9">
    <location>
        <begin position="1575"/>
        <end position="1588"/>
    </location>
</feature>
<evidence type="ECO:0000313" key="11">
    <source>
        <dbReference type="Proteomes" id="UP000001819"/>
    </source>
</evidence>
<feature type="region of interest" description="Disordered" evidence="9">
    <location>
        <begin position="1507"/>
        <end position="1543"/>
    </location>
</feature>
<comment type="catalytic activity">
    <reaction evidence="1">
        <text>Thiol-dependent hydrolysis of ester, thioester, amide, peptide and isopeptide bonds formed by the C-terminal Gly of ubiquitin (a 76-residue protein attached to proteins as an intracellular targeting signal).</text>
        <dbReference type="EC" id="3.4.19.12"/>
    </reaction>
</comment>
<dbReference type="InterPro" id="IPR018200">
    <property type="entry name" value="USP_CS"/>
</dbReference>
<keyword evidence="4" id="KW-0645">Protease</keyword>
<feature type="compositionally biased region" description="Basic and acidic residues" evidence="9">
    <location>
        <begin position="122"/>
        <end position="140"/>
    </location>
</feature>
<feature type="compositionally biased region" description="Basic and acidic residues" evidence="9">
    <location>
        <begin position="2438"/>
        <end position="2481"/>
    </location>
</feature>
<feature type="compositionally biased region" description="Low complexity" evidence="9">
    <location>
        <begin position="98"/>
        <end position="121"/>
    </location>
</feature>
<feature type="coiled-coil region" evidence="8">
    <location>
        <begin position="1444"/>
        <end position="1471"/>
    </location>
</feature>
<dbReference type="GO" id="GO:0005829">
    <property type="term" value="C:cytosol"/>
    <property type="evidence" value="ECO:0007669"/>
    <property type="project" value="TreeGrafter"/>
</dbReference>
<sequence>MCEVCTDFQNLLELYEARVASSELKFQLLLKSEIETTFNYIQSWPQRQCMCLYRDNKNYDRFNLVVQSLICLTVQHLKHIDHLIENYKRLTASAAQVVAQAQQQQQQQRDSSNETESPSTENENKPKESSPTGENRKESGADEIQAAGDGPPKRSGPSTPPPPPPSVKAHIQYTEEPWILPEVEKLLVLVSKVFLLNFPLYIAHKHGMHSRLDDLQAEEAHHLALICDLHDNELPIYLLRNVSLFCNSGGFGAMSLCFEHPDLPVSTAHSMTAAVSNVKLWLNYHCNTQLFVPLRSRILQFMCKLSDQNLRSAATRAMADFVWSSLRDPLDVAVNFDTEGLALAFKYFTSTTLTMRLAGMSQINSHINLFNEICTTETVNEVELFGQRIANWLTENHIVQHLFGPNLHVEIVKQAHVLLNFLAVENQISEDDIKLIWQATQLKHCSKTIFDILPSLVKNLAPRPAMHLYSLLCRMDPKDHTEQSIYIASALTKLLWTRDCSRSQMNLMQDHLLGANVTASSSDSGSIEGSNTEDDHVGADDSSVASGGGGGGVAGPICQKSPIDGIPPCKQARHRRHICDPTTEKGKQLGPEGKVEMVRNNRIVNIIDNTSSEEELQSRAALELQLHRNRKKTSNKRRRQKAVSKQMMVSHDLVEIWDGPEDVPSSDDGDADGDGELLADSDDCSDGTASQLVPSAVLKHLHGEGPYIRAIAETNISELLSGGENDGSYSSPMSNKSEKNLADFDDEDVSPCEEELAQLVNSHAGRVAVAGANCRDVPPAFAAAAAAMMVAQSAMAMQKSGETNVAAAVAAVAAAAVATDNAQQSLVATMRQANANAAAAVAAAAANKSKSDSDGDLLEVKQPQQHNSSKGGSNSTSVQPSFKLNDVCLPGNTLLWDLLQDEKIGQLGESLALEAEKALATLLCFSMDRQLRTKFIEGCLFNVANNRSVIVSLRLLPKLFASFQQFRPSDTHSMTLWAERNHRMMQCFFQNIRFYARRHAELLVNQNGEQQQQQLGGQLYSHKTQVSVRLQFLSSIFSTVGSPKTFRLTLEQLDALWEWLAHDPECADCYFSWLQAQAKGGDQHALGIEALQHLYLKKLPELRPEEFSMVALGLFQQLCSFARIAMAEYDKHNDQISSTASAVGMYHLWKIALRAQSNEVSLAAIQYINMYYMGQQLRLEKEFVSQCMENLVQAATALESIEDENALMRVQRGLLLLNTHLDTFRRRYAFHLRRWAIEGKGIASHSNLKNEGAGAPLRILLQQAGLSEKSSLQMHACDLIADLKAEVSKWWESLQTGMAAPVLGLLLSDGPLRIITQGQELTSDYDERSLGDAGFKDNQIVYVSLGGRGARRKESNLEHPSMLPPPPKECLPTVLLLQPKYFEKLFCLMQTLGDMKPQASAVNLQHHTKAQLLSRRVWDILAMLPTNPQILDAFKSLVTDLSELEQLDATASEDKEKEEQLANKRKQIKQKFRDLLDPNNLQKFMYSLHIVESLALSSVRREANGNFEVMRGKKSSSSMARRRNSNEPPLPPPEPNSKQQQQAQICELLEDSVLGGGQQSDTEASGSSGGDKENQPSSSSTTTTTKQQQHCKRQKKSESLDRPVGCATPPSPIPPPPPLTTMAQAIPTGPAPLVLGDNKWSEAFVKCGGLRHLYEIFIAGQLQQSSYPKEVALNEWRHDCLASLLRILWLLGFEELHSPDIHVLLSRPHPFMLQLMEVPQCLRRLSSILNDEVYQNVSPNSLVFPYQFHQLRTGFWGRAQLVQFSMNILVSFIHASAEARRVLWSQGDPGMWLQKFILEDPEPSVRREICAGLYRICLGNAQSYRLLLAPLLHKLITLLPMAEQMSASTQHTQFLLSEEGKEPYGPACRDYFWLLARLVDTLSSEIGAEEHIDIEMLCESISQSILTRDYYELRQGFQDDAMVGLLNLMSNLIKHDTRFKYKPKILVFMDQLLGFLFDMPSPSDRHKPKCKSPTSRAAAFDLLMELTRGCATNFTYLHGRLMAQHKSGPKPPYPWDYWPRDEGRADCGYVGLTNLGATCYMASCIQHLYMMPQARAAVLRVPPAGAQKHAPTLLELQRMFAYLLESERKAYNPRNFCKVYQMDHQPLNTGEQKDMAEFFIDLVSKLEEMTPDLKHLVKRLFCGTLSNNVVSLDCGHVSRTAEEFYTVRCQVADMRNLQESLDEVTVKDTLEGDNMYTCSQCGKKVRAEKRACFKKLPQILCFNTMRYTFNMVTMLKEKVNTHFSFPLRLNMRHYVEKTLMPQQYKEEREKRQRESEAGSGANDRDENEKAEATLDADIEECYEYELVGVTVHTGTADGGHYYSFIKERTKNNFHPLERWFLFNDAEVKPFDPSQIAAECFGGEMTSKTYDSVTEKYLDFSFEKTNSAYMLFYERRLPEHLQRRHSELLVTPTPSPAVEEKPEAGAASAQEEEEVEVEETPKVEKVEKDAESESKKEEPKEKLEERREGKMQTDRTDQEKEQQQPQEEQQQPQEEQQDGDGEGEHLTANCDNSKPSNSSSSISSISEQQPSTSKTSSSFKLQLLRPLLNKELEDWIWQDNRQFLQERNIFDHTYFNFMWQLCSIIPQTLVSEADYTCMAAQLSVSFFIETFIHAKEKVLKTLYFGSSQSLVQCLLWSLPLEKPTMVHWVELLTKEFIGSHEACEWFLSQMALEPFWPVQVLIQCPNQMVRQMFQRLVIHVIQQLRASHADLFLDVETDDEGKELIGQASCVTRFIGSLISLLEHGARSHLRHLSEYFSLLCEFSRMGDEEAMFLLRIGVLKSLVDFYLGNKQTTDSIEISSDNEDNSSDEALSVEKMRPASLDKMIALCASLVERSRGPDFRLKLSPKDFNAIAGGKGFPFLYQQIKDGINPHQTKHLIHALCRWDDRLATQIVSMLFASVTKHTELCAPFFKLLTLLTETQGGPVGLPCFTQLILPRMWDAAEYCPQSVLDWLSLQATKNKIAHAWILQSAEQWLEQFLLAHDNTRVRNAAAFLLVALVPSQPFRANFRAHSQHKLLALNPHSYRLHFVRSSDINSEAQVVLHQVITLLLRLLRPARVYADIASHGTTKLTAYFNLLSYCMVSKTEKLMIGSFMRSLWELFHPRLSEPSVPAHHNKHALLTFWHHSLVDCPENAAQVASCPEITRNIAFNYILADHDDAEIVTYNRSMLPAYYGLLRLCCEQSRALTRQLAQHQNLQWAFKNITPHPTQYAAAVDELFKLMALFATRHPDAGEQEKLDVIQFRRTIIMSYMSSLDARVSWSTLISALKILVDNEDDRMVVIFNGGIEMCFEALHTLHSMHHEATACHVAGDLFDLLGEMLLLLATLRTRTDSPAQKKQQQQQQQLEQQLQLQQQQLLQKQQQQTQSTQAPQTPQQKEKQLQQQMQQHLQLQQLQHMQFQQQHFLRQQHQHTALAKALPDAVKRLATLLNTFNSPEISRMALEVLKELVRNTSLEATNILAPILINCHLSVANAPNAIGPLGPFFPRRGAKHTPWPLGAKNSPRPPRPMVQMCIALSELTPRGLDAEYDAHVEAFYRPYHDFIDVMMRMCVNTGSLNDTLVKLHCLVAIESTPLHFNYFPKFWVGIHNNALTHKYTELLVKNQLLVEYLHNVLRDERSMLKDTCVREFLELYYHRVATQLPVARMIYTINYGMHSKDDIDELCGDLFAIRIIAEATGVPATVRKELRGSLRALQNKSERFRIEAERDEFPNKKQKRDSYKEKEKDQAAQSDTDNSSVTDPSKATDVSMEVVPTNSLNSDPVVDKTAKPPTPAGSEDEQMESTSSEKLVGKAGSTPSSDDETELEDELEPTPKRNKKSSNKKTAQDRLNEEREKHLITLITMESYIQKIFSILKRDSKQIEEQAAASEASTSAAAAAAAAKARPKGAHTPPEPPMPEASMETETSFCGRTEAEKRPHSPVAGKPNGSQPMAADSLPSVIEAALATPTTPAVASTSQAASPTQM</sequence>
<evidence type="ECO:0000313" key="13">
    <source>
        <dbReference type="RefSeq" id="XP_033232317.1"/>
    </source>
</evidence>
<feature type="region of interest" description="Disordered" evidence="9">
    <location>
        <begin position="98"/>
        <end position="169"/>
    </location>
</feature>
<keyword evidence="11" id="KW-1185">Reference proteome</keyword>
<accession>A0A6I8VMR1</accession>
<evidence type="ECO:0000259" key="10">
    <source>
        <dbReference type="PROSITE" id="PS50235"/>
    </source>
</evidence>
<feature type="compositionally biased region" description="Pro residues" evidence="9">
    <location>
        <begin position="1609"/>
        <end position="1619"/>
    </location>
</feature>
<protein>
    <recommendedName>
        <fullName evidence="3">ubiquitinyl hydrolase 1</fullName>
        <ecNumber evidence="3">3.4.19.12</ecNumber>
    </recommendedName>
</protein>
<dbReference type="GO" id="GO:0004843">
    <property type="term" value="F:cysteine-type deubiquitinase activity"/>
    <property type="evidence" value="ECO:0007669"/>
    <property type="project" value="UniProtKB-EC"/>
</dbReference>
<keyword evidence="5" id="KW-0833">Ubl conjugation pathway</keyword>
<reference evidence="13" key="2">
    <citation type="submission" date="2025-04" db="UniProtKB">
        <authorList>
            <consortium name="RefSeq"/>
        </authorList>
    </citation>
    <scope>IDENTIFICATION</scope>
    <source>
        <strain evidence="13">MV-25-SWS-2005</strain>
        <tissue evidence="13">Whole body</tissue>
    </source>
</reference>
<evidence type="ECO:0000256" key="5">
    <source>
        <dbReference type="ARBA" id="ARBA00022786"/>
    </source>
</evidence>
<dbReference type="SUPFAM" id="SSF54001">
    <property type="entry name" value="Cysteine proteinases"/>
    <property type="match status" value="1"/>
</dbReference>
<evidence type="ECO:0000256" key="9">
    <source>
        <dbReference type="SAM" id="MobiDB-lite"/>
    </source>
</evidence>
<dbReference type="InterPro" id="IPR021905">
    <property type="entry name" value="DUF3517"/>
</dbReference>
<dbReference type="RefSeq" id="XP_033232313.1">
    <property type="nucleotide sequence ID" value="XM_033376422.1"/>
</dbReference>
<feature type="compositionally biased region" description="Basic residues" evidence="9">
    <location>
        <begin position="627"/>
        <end position="642"/>
    </location>
</feature>
<organism evidence="11 13">
    <name type="scientific">Drosophila pseudoobscura pseudoobscura</name>
    <name type="common">Fruit fly</name>
    <dbReference type="NCBI Taxonomy" id="46245"/>
    <lineage>
        <taxon>Eukaryota</taxon>
        <taxon>Metazoa</taxon>
        <taxon>Ecdysozoa</taxon>
        <taxon>Arthropoda</taxon>
        <taxon>Hexapoda</taxon>
        <taxon>Insecta</taxon>
        <taxon>Pterygota</taxon>
        <taxon>Neoptera</taxon>
        <taxon>Endopterygota</taxon>
        <taxon>Diptera</taxon>
        <taxon>Brachycera</taxon>
        <taxon>Muscomorpha</taxon>
        <taxon>Ephydroidea</taxon>
        <taxon>Drosophilidae</taxon>
        <taxon>Drosophila</taxon>
        <taxon>Sophophora</taxon>
    </lineage>
</organism>
<dbReference type="FunFam" id="3.90.70.10:FF:000014">
    <property type="entry name" value="Ubiquitin carboxyl-terminal hydrolase 34"/>
    <property type="match status" value="1"/>
</dbReference>
<dbReference type="GO" id="GO:0016579">
    <property type="term" value="P:protein deubiquitination"/>
    <property type="evidence" value="ECO:0007669"/>
    <property type="project" value="InterPro"/>
</dbReference>
<evidence type="ECO:0000256" key="3">
    <source>
        <dbReference type="ARBA" id="ARBA00012759"/>
    </source>
</evidence>
<dbReference type="InterPro" id="IPR050164">
    <property type="entry name" value="Peptidase_C19"/>
</dbReference>
<dbReference type="CDD" id="cd02659">
    <property type="entry name" value="peptidase_C19C"/>
    <property type="match status" value="1"/>
</dbReference>
<feature type="compositionally biased region" description="Basic and acidic residues" evidence="9">
    <location>
        <begin position="3702"/>
        <end position="3725"/>
    </location>
</feature>
<dbReference type="GO" id="GO:0005634">
    <property type="term" value="C:nucleus"/>
    <property type="evidence" value="ECO:0007669"/>
    <property type="project" value="TreeGrafter"/>
</dbReference>
<feature type="region of interest" description="Disordered" evidence="9">
    <location>
        <begin position="3702"/>
        <end position="3828"/>
    </location>
</feature>
<dbReference type="Pfam" id="PF25010">
    <property type="entry name" value="ARM_UBP24_USP9X-Y"/>
    <property type="match status" value="2"/>
</dbReference>
<dbReference type="RefSeq" id="XP_033232317.1">
    <property type="nucleotide sequence ID" value="XM_033376426.1"/>
</dbReference>
<dbReference type="Gene3D" id="3.90.70.10">
    <property type="entry name" value="Cysteine proteinases"/>
    <property type="match status" value="1"/>
</dbReference>
<reference evidence="11" key="1">
    <citation type="submission" date="2024-06" db="UniProtKB">
        <authorList>
            <consortium name="RefSeq"/>
        </authorList>
    </citation>
    <scope>NUCLEOTIDE SEQUENCE [LARGE SCALE GENOMIC DNA]</scope>
    <source>
        <strain evidence="12">MV-25-SWS-2005</strain>
        <strain evidence="11">MV2-25</strain>
        <tissue evidence="12">Whole body</tissue>
    </source>
</reference>
<feature type="region of interest" description="Disordered" evidence="9">
    <location>
        <begin position="3364"/>
        <end position="3383"/>
    </location>
</feature>
<dbReference type="EC" id="3.4.19.12" evidence="3"/>
<comment type="similarity">
    <text evidence="2">Belongs to the peptidase C19 family.</text>
</comment>
<dbReference type="InterPro" id="IPR001394">
    <property type="entry name" value="Peptidase_C19_UCH"/>
</dbReference>
<feature type="compositionally biased region" description="Low complexity" evidence="9">
    <location>
        <begin position="2511"/>
        <end position="2533"/>
    </location>
</feature>
<feature type="region of interest" description="Disordered" evidence="9">
    <location>
        <begin position="3856"/>
        <end position="3932"/>
    </location>
</feature>
<feature type="coiled-coil region" evidence="8">
    <location>
        <begin position="3335"/>
        <end position="3362"/>
    </location>
</feature>
<feature type="compositionally biased region" description="Acidic residues" evidence="9">
    <location>
        <begin position="658"/>
        <end position="685"/>
    </location>
</feature>
<evidence type="ECO:0000256" key="2">
    <source>
        <dbReference type="ARBA" id="ARBA00009085"/>
    </source>
</evidence>
<dbReference type="PANTHER" id="PTHR24006">
    <property type="entry name" value="UBIQUITIN CARBOXYL-TERMINAL HYDROLASE"/>
    <property type="match status" value="1"/>
</dbReference>
<evidence type="ECO:0000256" key="8">
    <source>
        <dbReference type="SAM" id="Coils"/>
    </source>
</evidence>
<evidence type="ECO:0000256" key="1">
    <source>
        <dbReference type="ARBA" id="ARBA00000707"/>
    </source>
</evidence>
<feature type="compositionally biased region" description="Low complexity" evidence="9">
    <location>
        <begin position="520"/>
        <end position="530"/>
    </location>
</feature>
<dbReference type="InterPro" id="IPR028889">
    <property type="entry name" value="USP"/>
</dbReference>
<gene>
    <name evidence="12 13" type="primary">puf</name>
</gene>
<evidence type="ECO:0000256" key="7">
    <source>
        <dbReference type="ARBA" id="ARBA00022807"/>
    </source>
</evidence>
<feature type="region of interest" description="Disordered" evidence="9">
    <location>
        <begin position="627"/>
        <end position="686"/>
    </location>
</feature>
<feature type="region of interest" description="Disordered" evidence="9">
    <location>
        <begin position="2261"/>
        <end position="2290"/>
    </location>
</feature>
<evidence type="ECO:0000256" key="4">
    <source>
        <dbReference type="ARBA" id="ARBA00022670"/>
    </source>
</evidence>
<keyword evidence="8" id="KW-0175">Coiled coil</keyword>
<feature type="compositionally biased region" description="Basic and acidic residues" evidence="9">
    <location>
        <begin position="2264"/>
        <end position="2290"/>
    </location>
</feature>
<proteinExistence type="inferred from homology"/>
<dbReference type="GO" id="GO:0009966">
    <property type="term" value="P:regulation of signal transduction"/>
    <property type="evidence" value="ECO:0007669"/>
    <property type="project" value="UniProtKB-ARBA"/>
</dbReference>
<feature type="region of interest" description="Disordered" evidence="9">
    <location>
        <begin position="1555"/>
        <end position="1625"/>
    </location>
</feature>
<dbReference type="InterPro" id="IPR038765">
    <property type="entry name" value="Papain-like_cys_pep_sf"/>
</dbReference>
<keyword evidence="7" id="KW-0788">Thiol protease</keyword>
<name>A0A6I8VMR1_DROPS</name>
<feature type="compositionally biased region" description="Acidic residues" evidence="9">
    <location>
        <begin position="3796"/>
        <end position="3807"/>
    </location>
</feature>